<dbReference type="GeneID" id="78315894"/>
<gene>
    <name evidence="3" type="ORF">SAMN02745149_00577</name>
</gene>
<evidence type="ECO:0000256" key="1">
    <source>
        <dbReference type="SAM" id="MobiDB-lite"/>
    </source>
</evidence>
<feature type="region of interest" description="Disordered" evidence="1">
    <location>
        <begin position="659"/>
        <end position="902"/>
    </location>
</feature>
<evidence type="ECO:0000313" key="3">
    <source>
        <dbReference type="EMBL" id="SJZ31090.1"/>
    </source>
</evidence>
<dbReference type="AlphaFoldDB" id="A0A1T4JLK6"/>
<dbReference type="RefSeq" id="WP_078932495.1">
    <property type="nucleotide sequence ID" value="NZ_FUWG01000003.1"/>
</dbReference>
<name>A0A1T4JLK6_TREPO</name>
<proteinExistence type="predicted"/>
<accession>A0A1T4JLK6</accession>
<protein>
    <submittedName>
        <fullName evidence="3">Uncharacterized protein</fullName>
    </submittedName>
</protein>
<feature type="transmembrane region" description="Helical" evidence="2">
    <location>
        <begin position="306"/>
        <end position="329"/>
    </location>
</feature>
<feature type="compositionally biased region" description="Acidic residues" evidence="1">
    <location>
        <begin position="514"/>
        <end position="641"/>
    </location>
</feature>
<keyword evidence="2" id="KW-0472">Membrane</keyword>
<sequence>MKSGLKTALSLLLTFIAFTVIAIASLSGLFSPIEKRFYEPAQVQQFRSELNEVASAGNQYFSSLLAAFGSDNGGFLNDESVLTFLSVSPSDEVLHRLAVLSEAHRGLEGIRVVDASGRRVHFSSFRNDYRLDAERRIYSNYQELKTLFGTPEIPFENLSCFSGEETHPYRIGIDGQNQRIVYSFPLENNGSRFCVLFYVGTRGFINTLIEKKIISVNQDIPLVSSADCMTGGFILGLENDIRGAADAELLKIWKNGQVDTDGIQTDGIQFVFDDRTVNYTVFTNRSTSAPFFSILFSSDSVLLPGYVKILILVSAFISVCLFFLILFNFKKDDDVIIRDRIKRVQFELLSEYFDKNLERAEIAGIIEAKKSDVSVRIKKSLGRRGKRHSAELDTILEKSWSEIIDMLSAEKKQQPSFDMSEIRRMLEELLSATPVTVRNQFVQTVPAKVAEPEPVEDLEDVDAVEPAEDLEEADVVEPADGLEEADGVEPVDGLEEADVVEPVDDLEATGGVEPVDDLEEVDAVESVEDLEEADGEESVEDLEEADGVEPVDGLEEVDGAEPVDDLEEADSVEPVEDLEEADGVEPADGLEEADGVEPVDDLEEADGVEPADGLEEADGAEPVEDLEEADGVEPVDDLEEADGVEPVDGLEEVDAVEPVEDLEEADGEESVEDLEEADVVEPADDLEEADGVEPVDDLEEVDAVEPVEDLEEADGIESVDGLEEADSVEPAEDLEEADGAEPVEDLEEADGEESVDGLEEADGVEPADGLEEADGAEPVEDLEEADGVEPVEDLEEADGAEPVEDLEDTDGVEPVDDLEEADGAEPVEDLEEADGVEPVEDLEEADGAEPVEDLEDTDGVEPVDDLEEADGAEPVEDLEEADGEESVEDLEEADGVEPADDLEATGGVKSVEVSEDEIDETSESFGTAIFGKTDDLFEFASSPFFDADEKLNAIKSVLTNDNFEEGQKTLENVNAMNTAQKYGIIDSEPLEFSDPAVEQESNPDMSLADGFEIFYPGDELFSASSLGNSENTSVPAPEENKVTLQEDDVSDLEFLSEGETRPFMMTAFGANNNHVTDLSYEAIVEGDDGVYQIAENLDTDGVPIDNDFQNLVNSVLK</sequence>
<keyword evidence="2" id="KW-1133">Transmembrane helix</keyword>
<reference evidence="3 4" key="1">
    <citation type="submission" date="2017-02" db="EMBL/GenBank/DDBJ databases">
        <authorList>
            <person name="Peterson S.W."/>
        </authorList>
    </citation>
    <scope>NUCLEOTIDE SEQUENCE [LARGE SCALE GENOMIC DNA]</scope>
    <source>
        <strain evidence="3 4">ATCC BAA-908</strain>
    </source>
</reference>
<dbReference type="STRING" id="261392.SAMN02745149_00577"/>
<feature type="compositionally biased region" description="Acidic residues" evidence="1">
    <location>
        <begin position="470"/>
        <end position="507"/>
    </location>
</feature>
<evidence type="ECO:0000256" key="2">
    <source>
        <dbReference type="SAM" id="Phobius"/>
    </source>
</evidence>
<dbReference type="EMBL" id="FUWG01000003">
    <property type="protein sequence ID" value="SJZ31090.1"/>
    <property type="molecule type" value="Genomic_DNA"/>
</dbReference>
<keyword evidence="4" id="KW-1185">Reference proteome</keyword>
<dbReference type="Proteomes" id="UP000190423">
    <property type="component" value="Unassembled WGS sequence"/>
</dbReference>
<evidence type="ECO:0000313" key="4">
    <source>
        <dbReference type="Proteomes" id="UP000190423"/>
    </source>
</evidence>
<dbReference type="OrthoDB" id="363256at2"/>
<keyword evidence="2" id="KW-0812">Transmembrane</keyword>
<organism evidence="3 4">
    <name type="scientific">Treponema porcinum</name>
    <dbReference type="NCBI Taxonomy" id="261392"/>
    <lineage>
        <taxon>Bacteria</taxon>
        <taxon>Pseudomonadati</taxon>
        <taxon>Spirochaetota</taxon>
        <taxon>Spirochaetia</taxon>
        <taxon>Spirochaetales</taxon>
        <taxon>Treponemataceae</taxon>
        <taxon>Treponema</taxon>
    </lineage>
</organism>
<feature type="region of interest" description="Disordered" evidence="1">
    <location>
        <begin position="470"/>
        <end position="641"/>
    </location>
</feature>